<gene>
    <name evidence="2" type="ordered locus">PSMK_07420</name>
</gene>
<organism evidence="2 3">
    <name type="scientific">Phycisphaera mikurensis (strain NBRC 102666 / KCTC 22515 / FYK2301M01)</name>
    <dbReference type="NCBI Taxonomy" id="1142394"/>
    <lineage>
        <taxon>Bacteria</taxon>
        <taxon>Pseudomonadati</taxon>
        <taxon>Planctomycetota</taxon>
        <taxon>Phycisphaerae</taxon>
        <taxon>Phycisphaerales</taxon>
        <taxon>Phycisphaeraceae</taxon>
        <taxon>Phycisphaera</taxon>
    </lineage>
</organism>
<dbReference type="eggNOG" id="COG1729">
    <property type="taxonomic scope" value="Bacteria"/>
</dbReference>
<dbReference type="Proteomes" id="UP000007881">
    <property type="component" value="Chromosome"/>
</dbReference>
<dbReference type="AlphaFoldDB" id="I0ICB3"/>
<dbReference type="InterPro" id="IPR011990">
    <property type="entry name" value="TPR-like_helical_dom_sf"/>
</dbReference>
<keyword evidence="3" id="KW-1185">Reference proteome</keyword>
<evidence type="ECO:0000313" key="2">
    <source>
        <dbReference type="EMBL" id="BAM02901.1"/>
    </source>
</evidence>
<reference evidence="2 3" key="1">
    <citation type="submission" date="2012-02" db="EMBL/GenBank/DDBJ databases">
        <title>Complete genome sequence of Phycisphaera mikurensis NBRC 102666.</title>
        <authorList>
            <person name="Ankai A."/>
            <person name="Hosoyama A."/>
            <person name="Terui Y."/>
            <person name="Sekine M."/>
            <person name="Fukai R."/>
            <person name="Kato Y."/>
            <person name="Nakamura S."/>
            <person name="Yamada-Narita S."/>
            <person name="Kawakoshi A."/>
            <person name="Fukunaga Y."/>
            <person name="Yamazaki S."/>
            <person name="Fujita N."/>
        </authorList>
    </citation>
    <scope>NUCLEOTIDE SEQUENCE [LARGE SCALE GENOMIC DNA]</scope>
    <source>
        <strain evidence="3">NBRC 102666 / KCTC 22515 / FYK2301M01</strain>
    </source>
</reference>
<feature type="repeat" description="TPR" evidence="1">
    <location>
        <begin position="545"/>
        <end position="578"/>
    </location>
</feature>
<evidence type="ECO:0000256" key="1">
    <source>
        <dbReference type="PROSITE-ProRule" id="PRU00339"/>
    </source>
</evidence>
<dbReference type="PROSITE" id="PS50005">
    <property type="entry name" value="TPR"/>
    <property type="match status" value="1"/>
</dbReference>
<dbReference type="Pfam" id="PF13174">
    <property type="entry name" value="TPR_6"/>
    <property type="match status" value="1"/>
</dbReference>
<dbReference type="SMART" id="SM00028">
    <property type="entry name" value="TPR"/>
    <property type="match status" value="3"/>
</dbReference>
<keyword evidence="1" id="KW-0802">TPR repeat</keyword>
<dbReference type="STRING" id="1142394.PSMK_07420"/>
<dbReference type="EMBL" id="AP012338">
    <property type="protein sequence ID" value="BAM02901.1"/>
    <property type="molecule type" value="Genomic_DNA"/>
</dbReference>
<proteinExistence type="predicted"/>
<dbReference type="SUPFAM" id="SSF48452">
    <property type="entry name" value="TPR-like"/>
    <property type="match status" value="2"/>
</dbReference>
<dbReference type="Gene3D" id="1.25.40.10">
    <property type="entry name" value="Tetratricopeptide repeat domain"/>
    <property type="match status" value="1"/>
</dbReference>
<evidence type="ECO:0000313" key="3">
    <source>
        <dbReference type="Proteomes" id="UP000007881"/>
    </source>
</evidence>
<dbReference type="KEGG" id="phm:PSMK_07420"/>
<accession>I0ICB3</accession>
<dbReference type="RefSeq" id="WP_014436121.1">
    <property type="nucleotide sequence ID" value="NC_017080.1"/>
</dbReference>
<protein>
    <submittedName>
        <fullName evidence="2">Uncharacterized protein</fullName>
    </submittedName>
</protein>
<dbReference type="HOGENOM" id="CLU_334294_0_0_0"/>
<sequence>MADPDPQPDAAAAGVAAPAVDSPPWSQLWQVPALLLGLGLFAMGLWAVRPESVPNDIDAVLDDADRLILSAGVEDLDEAAEQLARASAAFTPGGTTDEQRGRYWQYSGDLVYLQEARGGDEADTGGANHALILADYERAEEKGRRLDLRSLRWRALTLVDLGRSDDALAAVDAFGPEAGRQRLEVLRELVRRREDAAGSAAEAAGDPVLGTLLTRYREEVAGLRDPADRRAEQRWLAATRARRLLAAGAFAPAVDYLSREVMQLRSAAGGGSGGEPELTLLLADAYRGLGNPTQAQRLYLEAQRRLDAADPLSGDTLLGLAALAEAEAADARERGAEADAGALARAAGLYAQVDAAFPEGPRSLAARLGAARVSAWRDPPTESLNAWRDAVRTLVDGTSPTDPRRDAAADELAAATDRALEAGRFDDALDLLEATAPLFGRGVPAALLLRQAETRERLAERRMAEGEAAAGAARAQAFRDAAAGFAAAATAFREHSSRLGTIDPEAASISLWRAARGFDRAERWTEAIASYDAYLRNAPDGTTRMEARHHLGLAHLASGEAEAAIDALGKLIDEHPTSRWSFASLVPLAQAELAAGRQEAALTTLRRTLEDNPAITPESPVYRDALITLGRTLYLRAREDPRLYPDAIARLEEAEQRFGEEERGVEVRYLLADALRRSIASLDREAVGTPPGEAEAQRPAAERLAVAAERARRLRRAGRLFATVRHTLEARAEETLTPLLRLCRRNAWFYEADCAYLAGDYAAAVPLYREAAERWSGDPAALVAQVQIVNAHCELGEFAAAGVANRRALLLLGRLDDAAFDSPDLPMDRRHWQDWLRWSSELDRFASATAAVEP</sequence>
<dbReference type="OrthoDB" id="251479at2"/>
<name>I0ICB3_PHYMF</name>
<dbReference type="InterPro" id="IPR019734">
    <property type="entry name" value="TPR_rpt"/>
</dbReference>